<sequence>MENPRVLILNRIRQNTNNIIIDELEHNNNNYILSSVIDGIYYTLIDYIQLERRKHIIGHLELEYAYTENFHHSEDPRKYLEEHREYDDIGLMMHVYDNFNKMNSNKHRRLMFYFMNILHFDL</sequence>
<accession>A0A7S6NYB8</accession>
<organism evidence="1">
    <name type="scientific">Bathycoccus sp. RCC716 virus 2</name>
    <dbReference type="NCBI Taxonomy" id="2530039"/>
    <lineage>
        <taxon>Viruses</taxon>
        <taxon>Varidnaviria</taxon>
        <taxon>Bamfordvirae</taxon>
        <taxon>Nucleocytoviricota</taxon>
        <taxon>Megaviricetes</taxon>
        <taxon>Algavirales</taxon>
        <taxon>Phycodnaviridae</taxon>
        <taxon>Prasinovirus</taxon>
    </lineage>
</organism>
<name>A0A7S6NYB8_9PHYC</name>
<protein>
    <submittedName>
        <fullName evidence="1">Uncharacterized protein</fullName>
    </submittedName>
</protein>
<reference evidence="1" key="1">
    <citation type="submission" date="2019-02" db="EMBL/GenBank/DDBJ databases">
        <authorList>
            <person name="Bachy C."/>
            <person name="Yung C.-M."/>
            <person name="Roux S."/>
            <person name="Sullivan M.B."/>
            <person name="Worden A.Z."/>
        </authorList>
    </citation>
    <scope>NUCLEOTIDE SEQUENCE</scope>
    <source>
        <strain evidence="1">BII-V2</strain>
    </source>
</reference>
<proteinExistence type="predicted"/>
<dbReference type="EMBL" id="MK522038">
    <property type="protein sequence ID" value="QOR60382.1"/>
    <property type="molecule type" value="Genomic_DNA"/>
</dbReference>
<evidence type="ECO:0000313" key="1">
    <source>
        <dbReference type="EMBL" id="QOR60382.1"/>
    </source>
</evidence>